<keyword evidence="3 5" id="KW-0822">Tryptophan biosynthesis</keyword>
<dbReference type="Pfam" id="PF00591">
    <property type="entry name" value="Glycos_transf_3"/>
    <property type="match status" value="1"/>
</dbReference>
<dbReference type="GO" id="GO:0004048">
    <property type="term" value="F:anthranilate phosphoribosyltransferase activity"/>
    <property type="evidence" value="ECO:0007669"/>
    <property type="project" value="UniProtKB-EC"/>
</dbReference>
<name>A0ABV5LUI0_9ACTN</name>
<feature type="binding site" evidence="5">
    <location>
        <position position="95"/>
    </location>
    <ligand>
        <name>anthranilate</name>
        <dbReference type="ChEBI" id="CHEBI:16567"/>
        <label>1</label>
    </ligand>
</feature>
<evidence type="ECO:0000259" key="6">
    <source>
        <dbReference type="Pfam" id="PF00591"/>
    </source>
</evidence>
<comment type="caution">
    <text evidence="5">Lacks conserved residue(s) required for the propagation of feature annotation.</text>
</comment>
<keyword evidence="9" id="KW-1185">Reference proteome</keyword>
<evidence type="ECO:0000256" key="1">
    <source>
        <dbReference type="ARBA" id="ARBA00022676"/>
    </source>
</evidence>
<feature type="binding site" evidence="5">
    <location>
        <position position="239"/>
    </location>
    <ligand>
        <name>Mg(2+)</name>
        <dbReference type="ChEBI" id="CHEBI:18420"/>
        <label>2</label>
    </ligand>
</feature>
<dbReference type="PANTHER" id="PTHR43285">
    <property type="entry name" value="ANTHRANILATE PHOSPHORIBOSYLTRANSFERASE"/>
    <property type="match status" value="1"/>
</dbReference>
<dbReference type="SUPFAM" id="SSF52418">
    <property type="entry name" value="Nucleoside phosphorylase/phosphoribosyltransferase catalytic domain"/>
    <property type="match status" value="1"/>
</dbReference>
<dbReference type="Pfam" id="PF02885">
    <property type="entry name" value="Glycos_trans_3N"/>
    <property type="match status" value="1"/>
</dbReference>
<keyword evidence="5" id="KW-0028">Amino-acid biosynthesis</keyword>
<gene>
    <name evidence="5 8" type="primary">trpD</name>
    <name evidence="8" type="ORF">ACFFVI_12175</name>
</gene>
<protein>
    <recommendedName>
        <fullName evidence="5">Anthranilate phosphoribosyltransferase</fullName>
        <ecNumber evidence="5">2.4.2.18</ecNumber>
    </recommendedName>
</protein>
<dbReference type="Gene3D" id="3.40.1030.10">
    <property type="entry name" value="Nucleoside phosphorylase/phosphoribosyltransferase catalytic domain"/>
    <property type="match status" value="1"/>
</dbReference>
<proteinExistence type="inferred from homology"/>
<keyword evidence="5" id="KW-0460">Magnesium</keyword>
<comment type="cofactor">
    <cofactor evidence="5">
        <name>Mg(2+)</name>
        <dbReference type="ChEBI" id="CHEBI:18420"/>
    </cofactor>
    <text evidence="5">Binds 2 magnesium ions per monomer.</text>
</comment>
<evidence type="ECO:0000313" key="9">
    <source>
        <dbReference type="Proteomes" id="UP001589748"/>
    </source>
</evidence>
<comment type="similarity">
    <text evidence="5">Belongs to the anthranilate phosphoribosyltransferase family.</text>
</comment>
<comment type="function">
    <text evidence="5">Catalyzes the transfer of the phosphoribosyl group of 5-phosphorylribose-1-pyrophosphate (PRPP) to anthranilate to yield N-(5'-phosphoribosyl)-anthranilate (PRA).</text>
</comment>
<dbReference type="RefSeq" id="WP_380137953.1">
    <property type="nucleotide sequence ID" value="NZ_JBHLUI010000008.1"/>
</dbReference>
<dbReference type="Proteomes" id="UP001589748">
    <property type="component" value="Unassembled WGS sequence"/>
</dbReference>
<feature type="binding site" evidence="5">
    <location>
        <begin position="123"/>
        <end position="131"/>
    </location>
    <ligand>
        <name>5-phospho-alpha-D-ribose 1-diphosphate</name>
        <dbReference type="ChEBI" id="CHEBI:58017"/>
    </ligand>
</feature>
<feature type="binding site" evidence="5">
    <location>
        <begin position="105"/>
        <end position="108"/>
    </location>
    <ligand>
        <name>5-phospho-alpha-D-ribose 1-diphosphate</name>
        <dbReference type="ChEBI" id="CHEBI:58017"/>
    </ligand>
</feature>
<feature type="binding site" evidence="5">
    <location>
        <position position="240"/>
    </location>
    <ligand>
        <name>Mg(2+)</name>
        <dbReference type="ChEBI" id="CHEBI:18420"/>
        <label>1</label>
    </ligand>
</feature>
<evidence type="ECO:0000313" key="8">
    <source>
        <dbReference type="EMBL" id="MFB9377724.1"/>
    </source>
</evidence>
<feature type="binding site" evidence="5">
    <location>
        <position position="240"/>
    </location>
    <ligand>
        <name>Mg(2+)</name>
        <dbReference type="ChEBI" id="CHEBI:18420"/>
        <label>2</label>
    </ligand>
</feature>
<feature type="binding site" evidence="5">
    <location>
        <position position="107"/>
    </location>
    <ligand>
        <name>Mg(2+)</name>
        <dbReference type="ChEBI" id="CHEBI:18420"/>
        <label>1</label>
    </ligand>
</feature>
<feature type="binding site" evidence="5">
    <location>
        <position position="95"/>
    </location>
    <ligand>
        <name>5-phospho-alpha-D-ribose 1-diphosphate</name>
        <dbReference type="ChEBI" id="CHEBI:58017"/>
    </ligand>
</feature>
<comment type="catalytic activity">
    <reaction evidence="5">
        <text>N-(5-phospho-beta-D-ribosyl)anthranilate + diphosphate = 5-phospho-alpha-D-ribose 1-diphosphate + anthranilate</text>
        <dbReference type="Rhea" id="RHEA:11768"/>
        <dbReference type="ChEBI" id="CHEBI:16567"/>
        <dbReference type="ChEBI" id="CHEBI:18277"/>
        <dbReference type="ChEBI" id="CHEBI:33019"/>
        <dbReference type="ChEBI" id="CHEBI:58017"/>
        <dbReference type="EC" id="2.4.2.18"/>
    </reaction>
</comment>
<comment type="subunit">
    <text evidence="5">Homodimer.</text>
</comment>
<feature type="domain" description="Glycosyl transferase family 3" evidence="6">
    <location>
        <begin position="89"/>
        <end position="350"/>
    </location>
</feature>
<evidence type="ECO:0000256" key="3">
    <source>
        <dbReference type="ARBA" id="ARBA00022822"/>
    </source>
</evidence>
<dbReference type="InterPro" id="IPR000312">
    <property type="entry name" value="Glycosyl_Trfase_fam3"/>
</dbReference>
<keyword evidence="1 5" id="KW-0328">Glycosyltransferase</keyword>
<evidence type="ECO:0000256" key="5">
    <source>
        <dbReference type="HAMAP-Rule" id="MF_00211"/>
    </source>
</evidence>
<dbReference type="InterPro" id="IPR005940">
    <property type="entry name" value="Anthranilate_Pribosyl_Tfrase"/>
</dbReference>
<dbReference type="InterPro" id="IPR017459">
    <property type="entry name" value="Glycosyl_Trfase_fam3_N_dom"/>
</dbReference>
<dbReference type="NCBIfam" id="TIGR01245">
    <property type="entry name" value="trpD"/>
    <property type="match status" value="1"/>
</dbReference>
<feature type="domain" description="Glycosyl transferase family 3 N-terminal" evidence="7">
    <location>
        <begin position="21"/>
        <end position="81"/>
    </location>
</feature>
<evidence type="ECO:0000256" key="2">
    <source>
        <dbReference type="ARBA" id="ARBA00022679"/>
    </source>
</evidence>
<accession>A0ABV5LUI0</accession>
<keyword evidence="4 5" id="KW-0057">Aromatic amino acid biosynthesis</keyword>
<dbReference type="InterPro" id="IPR036320">
    <property type="entry name" value="Glycosyl_Trfase_fam3_N_dom_sf"/>
</dbReference>
<dbReference type="HAMAP" id="MF_00211">
    <property type="entry name" value="TrpD"/>
    <property type="match status" value="1"/>
</dbReference>
<dbReference type="EMBL" id="JBHMDM010000007">
    <property type="protein sequence ID" value="MFB9377724.1"/>
    <property type="molecule type" value="Genomic_DNA"/>
</dbReference>
<keyword evidence="5" id="KW-0479">Metal-binding</keyword>
<feature type="binding site" evidence="5">
    <location>
        <position position="103"/>
    </location>
    <ligand>
        <name>5-phospho-alpha-D-ribose 1-diphosphate</name>
        <dbReference type="ChEBI" id="CHEBI:58017"/>
    </ligand>
</feature>
<dbReference type="InterPro" id="IPR035902">
    <property type="entry name" value="Nuc_phospho_transferase"/>
</dbReference>
<dbReference type="Gene3D" id="1.20.970.10">
    <property type="entry name" value="Transferase, Pyrimidine Nucleoside Phosphorylase, Chain C"/>
    <property type="match status" value="1"/>
</dbReference>
<feature type="binding site" evidence="5">
    <location>
        <position position="181"/>
    </location>
    <ligand>
        <name>anthranilate</name>
        <dbReference type="ChEBI" id="CHEBI:16567"/>
        <label>2</label>
    </ligand>
</feature>
<dbReference type="EC" id="2.4.2.18" evidence="5"/>
<feature type="binding site" evidence="5">
    <location>
        <position position="135"/>
    </location>
    <ligand>
        <name>5-phospho-alpha-D-ribose 1-diphosphate</name>
        <dbReference type="ChEBI" id="CHEBI:58017"/>
    </ligand>
</feature>
<feature type="binding site" evidence="5">
    <location>
        <begin position="98"/>
        <end position="99"/>
    </location>
    <ligand>
        <name>5-phospho-alpha-D-ribose 1-diphosphate</name>
        <dbReference type="ChEBI" id="CHEBI:58017"/>
    </ligand>
</feature>
<organism evidence="8 9">
    <name type="scientific">Kineococcus gynurae</name>
    <dbReference type="NCBI Taxonomy" id="452979"/>
    <lineage>
        <taxon>Bacteria</taxon>
        <taxon>Bacillati</taxon>
        <taxon>Actinomycetota</taxon>
        <taxon>Actinomycetes</taxon>
        <taxon>Kineosporiales</taxon>
        <taxon>Kineosporiaceae</taxon>
        <taxon>Kineococcus</taxon>
    </lineage>
</organism>
<evidence type="ECO:0000259" key="7">
    <source>
        <dbReference type="Pfam" id="PF02885"/>
    </source>
</evidence>
<comment type="caution">
    <text evidence="8">The sequence shown here is derived from an EMBL/GenBank/DDBJ whole genome shotgun (WGS) entry which is preliminary data.</text>
</comment>
<dbReference type="SUPFAM" id="SSF47648">
    <property type="entry name" value="Nucleoside phosphorylase/phosphoribosyltransferase N-terminal domain"/>
    <property type="match status" value="1"/>
</dbReference>
<sequence>MSDPAQPAPTTAVRPKGWSGLIGELVAGRDLDREQTAWAMDQVMSGEATDVALAGFLVALRAKGESVAELEGLAEAMLAHAVPLSVPGPTVDLVGTGGDGAHTVNISTMAALVLAGAGHRVVKHGNRAASSSSGSADVLEVLGVRLDLSPDRVAALALDVGITFCFAQVFHPAMRYAAGARRGLGIPTAFNVLGPLTNPARVGAAAIGVADRRLAPLVAGVLARRGTAALVFRGHDGLDELTTTGPADVWITEELDAGPVRLDPAADLGLAPATLADLRGADAAHNAAVARSLLAGSRGPVRDAVVVNAAAALLAAGVRAPGGGGLREDLVTHLAEGVRQAEASLDSGAAADVLDRWVTASARG</sequence>
<reference evidence="8 9" key="1">
    <citation type="submission" date="2024-09" db="EMBL/GenBank/DDBJ databases">
        <authorList>
            <person name="Sun Q."/>
            <person name="Mori K."/>
        </authorList>
    </citation>
    <scope>NUCLEOTIDE SEQUENCE [LARGE SCALE GENOMIC DNA]</scope>
    <source>
        <strain evidence="8 9">TISTR 1856</strain>
    </source>
</reference>
<comment type="pathway">
    <text evidence="5">Amino-acid biosynthesis; L-tryptophan biosynthesis; L-tryptophan from chorismate: step 2/5.</text>
</comment>
<evidence type="ECO:0000256" key="4">
    <source>
        <dbReference type="ARBA" id="ARBA00023141"/>
    </source>
</evidence>
<feature type="binding site" evidence="5">
    <location>
        <position position="126"/>
    </location>
    <ligand>
        <name>anthranilate</name>
        <dbReference type="ChEBI" id="CHEBI:16567"/>
        <label>1</label>
    </ligand>
</feature>
<dbReference type="PANTHER" id="PTHR43285:SF2">
    <property type="entry name" value="ANTHRANILATE PHOSPHORIBOSYLTRANSFERASE"/>
    <property type="match status" value="1"/>
</dbReference>
<keyword evidence="2 5" id="KW-0808">Transferase</keyword>